<dbReference type="InterPro" id="IPR015424">
    <property type="entry name" value="PyrdxlP-dep_Trfase"/>
</dbReference>
<reference evidence="4 5" key="1">
    <citation type="submission" date="2014-02" db="EMBL/GenBank/DDBJ databases">
        <title>Aquamicrobium defluvii Genome sequencing.</title>
        <authorList>
            <person name="Wang X."/>
        </authorList>
    </citation>
    <scope>NUCLEOTIDE SEQUENCE [LARGE SCALE GENOMIC DNA]</scope>
    <source>
        <strain evidence="4 5">W13Z1</strain>
    </source>
</reference>
<dbReference type="Pfam" id="PF00202">
    <property type="entry name" value="Aminotran_3"/>
    <property type="match status" value="1"/>
</dbReference>
<dbReference type="PROSITE" id="PS00600">
    <property type="entry name" value="AA_TRANSFER_CLASS_3"/>
    <property type="match status" value="1"/>
</dbReference>
<evidence type="ECO:0000313" key="4">
    <source>
        <dbReference type="EMBL" id="EXL03058.1"/>
    </source>
</evidence>
<dbReference type="InterPro" id="IPR005814">
    <property type="entry name" value="Aminotrans_3"/>
</dbReference>
<dbReference type="eggNOG" id="COG0001">
    <property type="taxonomic scope" value="Bacteria"/>
</dbReference>
<evidence type="ECO:0000256" key="1">
    <source>
        <dbReference type="ARBA" id="ARBA00001933"/>
    </source>
</evidence>
<proteinExistence type="inferred from homology"/>
<dbReference type="InterPro" id="IPR015422">
    <property type="entry name" value="PyrdxlP-dep_Trfase_small"/>
</dbReference>
<evidence type="ECO:0000256" key="2">
    <source>
        <dbReference type="ARBA" id="ARBA00022898"/>
    </source>
</evidence>
<keyword evidence="2 3" id="KW-0663">Pyridoxal phosphate</keyword>
<accession>A0A011UAY4</accession>
<dbReference type="EMBL" id="JENY01000027">
    <property type="protein sequence ID" value="EXL03058.1"/>
    <property type="molecule type" value="Genomic_DNA"/>
</dbReference>
<dbReference type="PATRIC" id="fig|69279.3.peg.3775"/>
<dbReference type="Gene3D" id="3.40.640.10">
    <property type="entry name" value="Type I PLP-dependent aspartate aminotransferase-like (Major domain)"/>
    <property type="match status" value="1"/>
</dbReference>
<dbReference type="PANTHER" id="PTHR43713:SF3">
    <property type="entry name" value="GLUTAMATE-1-SEMIALDEHYDE 2,1-AMINOMUTASE 1, CHLOROPLASTIC-RELATED"/>
    <property type="match status" value="1"/>
</dbReference>
<dbReference type="Gene3D" id="3.90.1150.10">
    <property type="entry name" value="Aspartate Aminotransferase, domain 1"/>
    <property type="match status" value="1"/>
</dbReference>
<organism evidence="4 5">
    <name type="scientific">Aquamicrobium defluvii</name>
    <dbReference type="NCBI Taxonomy" id="69279"/>
    <lineage>
        <taxon>Bacteria</taxon>
        <taxon>Pseudomonadati</taxon>
        <taxon>Pseudomonadota</taxon>
        <taxon>Alphaproteobacteria</taxon>
        <taxon>Hyphomicrobiales</taxon>
        <taxon>Phyllobacteriaceae</taxon>
        <taxon>Aquamicrobium</taxon>
    </lineage>
</organism>
<dbReference type="CDD" id="cd00610">
    <property type="entry name" value="OAT_like"/>
    <property type="match status" value="1"/>
</dbReference>
<dbReference type="GO" id="GO:0030170">
    <property type="term" value="F:pyridoxal phosphate binding"/>
    <property type="evidence" value="ECO:0007669"/>
    <property type="project" value="InterPro"/>
</dbReference>
<name>A0A011UAY4_9HYPH</name>
<dbReference type="InterPro" id="IPR015421">
    <property type="entry name" value="PyrdxlP-dep_Trfase_major"/>
</dbReference>
<comment type="cofactor">
    <cofactor evidence="1">
        <name>pyridoxal 5'-phosphate</name>
        <dbReference type="ChEBI" id="CHEBI:597326"/>
    </cofactor>
</comment>
<dbReference type="AlphaFoldDB" id="A0A011UAY4"/>
<comment type="similarity">
    <text evidence="3">Belongs to the class-III pyridoxal-phosphate-dependent aminotransferase family.</text>
</comment>
<sequence>MLSFDGSAEAIRRNSQWMAGGVNSNFRLNISPTPLVIERGEGPYLYDIDGNRLIDYYLGMGPMILGHNPAALTEAAKTQIEHGILFGGQTQVEAEAARLVCEMVPSAERMRFGGSGSEVDQAAIRLARAATGRKKIIKFEGHYHGWFDNVLWSTAPAPEAAGPREAPAPVAGSKGQLTDTSDTLVVLPWNDLDLLDARLAKGDIAAVIMEAAMCNAGAVHPLPGYLEGVREACTRHGTILIFDEVITGFRLAPGGAQELFGVTPDISTFGKAIANGFPVAAIVGRADLLDMFSTGGVVHGGTYNAQPIAMAATVATLKSLQPALYEEIGVTGTKLMDGMRAIFERQGIRAVVEGFPQIFHVAFGLDQPARDYRDLALMNRQAYVAFTTALLHRGVRALERGAWFMSIAHDDAVIERTLEAVDGAVSQIKADGAI</sequence>
<protein>
    <submittedName>
        <fullName evidence="4">Aminotransferase class III</fullName>
    </submittedName>
</protein>
<dbReference type="HOGENOM" id="CLU_016922_1_5_5"/>
<dbReference type="STRING" id="69279.BG36_13415"/>
<evidence type="ECO:0000313" key="5">
    <source>
        <dbReference type="Proteomes" id="UP000019849"/>
    </source>
</evidence>
<dbReference type="InterPro" id="IPR049704">
    <property type="entry name" value="Aminotrans_3_PPA_site"/>
</dbReference>
<dbReference type="Proteomes" id="UP000019849">
    <property type="component" value="Unassembled WGS sequence"/>
</dbReference>
<dbReference type="GO" id="GO:0008483">
    <property type="term" value="F:transaminase activity"/>
    <property type="evidence" value="ECO:0007669"/>
    <property type="project" value="UniProtKB-KW"/>
</dbReference>
<gene>
    <name evidence="4" type="ORF">BG36_13415</name>
</gene>
<comment type="caution">
    <text evidence="4">The sequence shown here is derived from an EMBL/GenBank/DDBJ whole genome shotgun (WGS) entry which is preliminary data.</text>
</comment>
<keyword evidence="4" id="KW-0808">Transferase</keyword>
<dbReference type="PANTHER" id="PTHR43713">
    <property type="entry name" value="GLUTAMATE-1-SEMIALDEHYDE 2,1-AMINOMUTASE"/>
    <property type="match status" value="1"/>
</dbReference>
<keyword evidence="4" id="KW-0032">Aminotransferase</keyword>
<dbReference type="SUPFAM" id="SSF53383">
    <property type="entry name" value="PLP-dependent transferases"/>
    <property type="match status" value="1"/>
</dbReference>
<evidence type="ECO:0000256" key="3">
    <source>
        <dbReference type="RuleBase" id="RU003560"/>
    </source>
</evidence>